<comment type="subcellular location">
    <subcellularLocation>
        <location evidence="1">Secreted</location>
    </subcellularLocation>
</comment>
<dbReference type="InterPro" id="IPR036058">
    <property type="entry name" value="Kazal_dom_sf"/>
</dbReference>
<evidence type="ECO:0000313" key="8">
    <source>
        <dbReference type="Ensembl" id="ENSPNAP00000038350.1"/>
    </source>
</evidence>
<dbReference type="InterPro" id="IPR051597">
    <property type="entry name" value="Bifunctional_prot_inhibitor"/>
</dbReference>
<evidence type="ECO:0000256" key="5">
    <source>
        <dbReference type="ARBA" id="ARBA00023157"/>
    </source>
</evidence>
<evidence type="ECO:0000256" key="2">
    <source>
        <dbReference type="ARBA" id="ARBA00022525"/>
    </source>
</evidence>
<dbReference type="AlphaFoldDB" id="A0AAR2IGT0"/>
<name>A0AAR2IGT0_PYGNA</name>
<dbReference type="SMART" id="SM00280">
    <property type="entry name" value="KAZAL"/>
    <property type="match status" value="1"/>
</dbReference>
<dbReference type="Proteomes" id="UP001501920">
    <property type="component" value="Chromosome 23"/>
</dbReference>
<evidence type="ECO:0000256" key="1">
    <source>
        <dbReference type="ARBA" id="ARBA00004613"/>
    </source>
</evidence>
<keyword evidence="3" id="KW-0646">Protease inhibitor</keyword>
<dbReference type="SUPFAM" id="SSF100895">
    <property type="entry name" value="Kazal-type serine protease inhibitors"/>
    <property type="match status" value="1"/>
</dbReference>
<accession>A0AAR2IGT0</accession>
<dbReference type="PROSITE" id="PS00282">
    <property type="entry name" value="KAZAL_1"/>
    <property type="match status" value="1"/>
</dbReference>
<dbReference type="PANTHER" id="PTHR47729">
    <property type="entry name" value="SERINE PEPTIDASE INHIBITOR, KAZAL TYPE 2, TANDEM DUPLICATE 1-RELATED"/>
    <property type="match status" value="1"/>
</dbReference>
<evidence type="ECO:0000256" key="3">
    <source>
        <dbReference type="ARBA" id="ARBA00022690"/>
    </source>
</evidence>
<evidence type="ECO:0000259" key="7">
    <source>
        <dbReference type="PROSITE" id="PS51465"/>
    </source>
</evidence>
<sequence length="77" mass="8624">ISLFVSLNLHFLFIAFTAADDPYEPNCARYANSICTREFEPVCGDNGQTYPTECVLCQENTIDQQIKVAYKGECGHV</sequence>
<dbReference type="GO" id="GO:0005576">
    <property type="term" value="C:extracellular region"/>
    <property type="evidence" value="ECO:0007669"/>
    <property type="project" value="UniProtKB-SubCell"/>
</dbReference>
<dbReference type="PROSITE" id="PS51465">
    <property type="entry name" value="KAZAL_2"/>
    <property type="match status" value="1"/>
</dbReference>
<evidence type="ECO:0000256" key="6">
    <source>
        <dbReference type="SAM" id="SignalP"/>
    </source>
</evidence>
<feature type="signal peptide" evidence="6">
    <location>
        <begin position="1"/>
        <end position="19"/>
    </location>
</feature>
<keyword evidence="5" id="KW-1015">Disulfide bond</keyword>
<keyword evidence="6" id="KW-0732">Signal</keyword>
<dbReference type="GO" id="GO:0004867">
    <property type="term" value="F:serine-type endopeptidase inhibitor activity"/>
    <property type="evidence" value="ECO:0007669"/>
    <property type="project" value="UniProtKB-KW"/>
</dbReference>
<dbReference type="PANTHER" id="PTHR47729:SF1">
    <property type="entry name" value="OVOMUCOID-LIKE-RELATED"/>
    <property type="match status" value="1"/>
</dbReference>
<dbReference type="Gene3D" id="3.30.60.30">
    <property type="match status" value="1"/>
</dbReference>
<protein>
    <recommendedName>
        <fullName evidence="7">Kazal-like domain-containing protein</fullName>
    </recommendedName>
</protein>
<evidence type="ECO:0000313" key="9">
    <source>
        <dbReference type="Proteomes" id="UP001501920"/>
    </source>
</evidence>
<reference evidence="8 9" key="1">
    <citation type="submission" date="2020-10" db="EMBL/GenBank/DDBJ databases">
        <title>Pygocentrus nattereri (red-bellied piranha) genome, fPygNat1, primary haplotype.</title>
        <authorList>
            <person name="Myers G."/>
            <person name="Meyer A."/>
            <person name="Karagic N."/>
            <person name="Pippel M."/>
            <person name="Winkler S."/>
            <person name="Tracey A."/>
            <person name="Wood J."/>
            <person name="Formenti G."/>
            <person name="Howe K."/>
            <person name="Fedrigo O."/>
            <person name="Jarvis E.D."/>
        </authorList>
    </citation>
    <scope>NUCLEOTIDE SEQUENCE [LARGE SCALE GENOMIC DNA]</scope>
</reference>
<keyword evidence="9" id="KW-1185">Reference proteome</keyword>
<organism evidence="8 9">
    <name type="scientific">Pygocentrus nattereri</name>
    <name type="common">Red-bellied piranha</name>
    <dbReference type="NCBI Taxonomy" id="42514"/>
    <lineage>
        <taxon>Eukaryota</taxon>
        <taxon>Metazoa</taxon>
        <taxon>Chordata</taxon>
        <taxon>Craniata</taxon>
        <taxon>Vertebrata</taxon>
        <taxon>Euteleostomi</taxon>
        <taxon>Actinopterygii</taxon>
        <taxon>Neopterygii</taxon>
        <taxon>Teleostei</taxon>
        <taxon>Ostariophysi</taxon>
        <taxon>Characiformes</taxon>
        <taxon>Characoidei</taxon>
        <taxon>Pygocentrus</taxon>
    </lineage>
</organism>
<dbReference type="InterPro" id="IPR002350">
    <property type="entry name" value="Kazal_dom"/>
</dbReference>
<evidence type="ECO:0000256" key="4">
    <source>
        <dbReference type="ARBA" id="ARBA00022900"/>
    </source>
</evidence>
<reference evidence="8" key="2">
    <citation type="submission" date="2025-08" db="UniProtKB">
        <authorList>
            <consortium name="Ensembl"/>
        </authorList>
    </citation>
    <scope>IDENTIFICATION</scope>
</reference>
<keyword evidence="4" id="KW-0722">Serine protease inhibitor</keyword>
<dbReference type="Ensembl" id="ENSPNAT00000045932.1">
    <property type="protein sequence ID" value="ENSPNAP00000038350.1"/>
    <property type="gene ID" value="ENSPNAG00000033639.1"/>
</dbReference>
<feature type="domain" description="Kazal-like" evidence="7">
    <location>
        <begin position="21"/>
        <end position="76"/>
    </location>
</feature>
<keyword evidence="2" id="KW-0964">Secreted</keyword>
<feature type="chain" id="PRO_5043703320" description="Kazal-like domain-containing protein" evidence="6">
    <location>
        <begin position="20"/>
        <end position="77"/>
    </location>
</feature>
<proteinExistence type="predicted"/>
<dbReference type="Pfam" id="PF00050">
    <property type="entry name" value="Kazal_1"/>
    <property type="match status" value="1"/>
</dbReference>
<reference evidence="8" key="3">
    <citation type="submission" date="2025-09" db="UniProtKB">
        <authorList>
            <consortium name="Ensembl"/>
        </authorList>
    </citation>
    <scope>IDENTIFICATION</scope>
</reference>
<dbReference type="GeneTree" id="ENSGT01070000254555"/>